<dbReference type="AlphaFoldDB" id="A0A6A6Z800"/>
<name>A0A6A6Z800_9PEZI</name>
<dbReference type="GeneID" id="54468308"/>
<reference evidence="3" key="3">
    <citation type="submission" date="2025-04" db="UniProtKB">
        <authorList>
            <consortium name="RefSeq"/>
        </authorList>
    </citation>
    <scope>IDENTIFICATION</scope>
    <source>
        <strain evidence="3">CBS 304.34</strain>
    </source>
</reference>
<reference evidence="3" key="2">
    <citation type="submission" date="2020-04" db="EMBL/GenBank/DDBJ databases">
        <authorList>
            <consortium name="NCBI Genome Project"/>
        </authorList>
    </citation>
    <scope>NUCLEOTIDE SEQUENCE</scope>
    <source>
        <strain evidence="3">CBS 304.34</strain>
    </source>
</reference>
<proteinExistence type="predicted"/>
<dbReference type="OrthoDB" id="4159080at2759"/>
<organism evidence="1">
    <name type="scientific">Mytilinidion resinicola</name>
    <dbReference type="NCBI Taxonomy" id="574789"/>
    <lineage>
        <taxon>Eukaryota</taxon>
        <taxon>Fungi</taxon>
        <taxon>Dikarya</taxon>
        <taxon>Ascomycota</taxon>
        <taxon>Pezizomycotina</taxon>
        <taxon>Dothideomycetes</taxon>
        <taxon>Pleosporomycetidae</taxon>
        <taxon>Mytilinidiales</taxon>
        <taxon>Mytilinidiaceae</taxon>
        <taxon>Mytilinidion</taxon>
    </lineage>
</organism>
<accession>A0A6A6Z800</accession>
<keyword evidence="2" id="KW-1185">Reference proteome</keyword>
<evidence type="ECO:0000313" key="3">
    <source>
        <dbReference type="RefSeq" id="XP_033584104.1"/>
    </source>
</evidence>
<reference evidence="1 3" key="1">
    <citation type="journal article" date="2020" name="Stud. Mycol.">
        <title>101 Dothideomycetes genomes: a test case for predicting lifestyles and emergence of pathogens.</title>
        <authorList>
            <person name="Haridas S."/>
            <person name="Albert R."/>
            <person name="Binder M."/>
            <person name="Bloem J."/>
            <person name="Labutti K."/>
            <person name="Salamov A."/>
            <person name="Andreopoulos B."/>
            <person name="Baker S."/>
            <person name="Barry K."/>
            <person name="Bills G."/>
            <person name="Bluhm B."/>
            <person name="Cannon C."/>
            <person name="Castanera R."/>
            <person name="Culley D."/>
            <person name="Daum C."/>
            <person name="Ezra D."/>
            <person name="Gonzalez J."/>
            <person name="Henrissat B."/>
            <person name="Kuo A."/>
            <person name="Liang C."/>
            <person name="Lipzen A."/>
            <person name="Lutzoni F."/>
            <person name="Magnuson J."/>
            <person name="Mondo S."/>
            <person name="Nolan M."/>
            <person name="Ohm R."/>
            <person name="Pangilinan J."/>
            <person name="Park H.-J."/>
            <person name="Ramirez L."/>
            <person name="Alfaro M."/>
            <person name="Sun H."/>
            <person name="Tritt A."/>
            <person name="Yoshinaga Y."/>
            <person name="Zwiers L.-H."/>
            <person name="Turgeon B."/>
            <person name="Goodwin S."/>
            <person name="Spatafora J."/>
            <person name="Crous P."/>
            <person name="Grigoriev I."/>
        </authorList>
    </citation>
    <scope>NUCLEOTIDE SEQUENCE</scope>
    <source>
        <strain evidence="1 3">CBS 304.34</strain>
    </source>
</reference>
<evidence type="ECO:0000313" key="1">
    <source>
        <dbReference type="EMBL" id="KAF2817140.1"/>
    </source>
</evidence>
<gene>
    <name evidence="1 3" type="ORF">BDZ99DRAFT_564933</name>
</gene>
<dbReference type="Proteomes" id="UP000504636">
    <property type="component" value="Unplaced"/>
</dbReference>
<sequence length="97" mass="10663">MADVNPPQQAAAKLANFANLPPPAQGAAITQQMQQNQQQMQQMHEYNSIARLENSNIRKTDDFMTALRDHTTNANITDFPATPAQLSDISGLVLDQV</sequence>
<evidence type="ECO:0000313" key="2">
    <source>
        <dbReference type="Proteomes" id="UP000504636"/>
    </source>
</evidence>
<dbReference type="RefSeq" id="XP_033584104.1">
    <property type="nucleotide sequence ID" value="XM_033727415.1"/>
</dbReference>
<dbReference type="EMBL" id="MU003692">
    <property type="protein sequence ID" value="KAF2817140.1"/>
    <property type="molecule type" value="Genomic_DNA"/>
</dbReference>
<protein>
    <submittedName>
        <fullName evidence="1 3">Uncharacterized protein</fullName>
    </submittedName>
</protein>